<reference evidence="2" key="2">
    <citation type="journal article" date="2017" name="Sci. Adv.">
        <title>A tail of two voltages: Proteomic comparison of the three electric organs of the electric eel.</title>
        <authorList>
            <person name="Traeger L.L."/>
            <person name="Sabat G."/>
            <person name="Barrett-Wilt G.A."/>
            <person name="Wells G.B."/>
            <person name="Sussman M.R."/>
        </authorList>
    </citation>
    <scope>NUCLEOTIDE SEQUENCE [LARGE SCALE GENOMIC DNA]</scope>
</reference>
<dbReference type="OMA" id="MEMPSFA"/>
<dbReference type="Proteomes" id="UP000314983">
    <property type="component" value="Chromosome 2"/>
</dbReference>
<dbReference type="AlphaFoldDB" id="A0A4W4E8G6"/>
<reference evidence="1" key="3">
    <citation type="submission" date="2020-05" db="EMBL/GenBank/DDBJ databases">
        <title>Electrophorus electricus (electric eel) genome, fEleEle1, primary haplotype.</title>
        <authorList>
            <person name="Myers G."/>
            <person name="Meyer A."/>
            <person name="Fedrigo O."/>
            <person name="Formenti G."/>
            <person name="Rhie A."/>
            <person name="Tracey A."/>
            <person name="Sims Y."/>
            <person name="Jarvis E.D."/>
        </authorList>
    </citation>
    <scope>NUCLEOTIDE SEQUENCE [LARGE SCALE GENOMIC DNA]</scope>
</reference>
<name>A0A4W4E8G6_ELEEL</name>
<accession>A0A4W4E8G6</accession>
<proteinExistence type="predicted"/>
<dbReference type="Ensembl" id="ENSEEET00000007661.2">
    <property type="protein sequence ID" value="ENSEEEP00000007560.1"/>
    <property type="gene ID" value="ENSEEEG00000003949.2"/>
</dbReference>
<dbReference type="GeneTree" id="ENSGT00960000192328"/>
<evidence type="ECO:0000313" key="1">
    <source>
        <dbReference type="Ensembl" id="ENSEEEP00000007560.1"/>
    </source>
</evidence>
<organism evidence="1 2">
    <name type="scientific">Electrophorus electricus</name>
    <name type="common">Electric eel</name>
    <name type="synonym">Gymnotus electricus</name>
    <dbReference type="NCBI Taxonomy" id="8005"/>
    <lineage>
        <taxon>Eukaryota</taxon>
        <taxon>Metazoa</taxon>
        <taxon>Chordata</taxon>
        <taxon>Craniata</taxon>
        <taxon>Vertebrata</taxon>
        <taxon>Euteleostomi</taxon>
        <taxon>Actinopterygii</taxon>
        <taxon>Neopterygii</taxon>
        <taxon>Teleostei</taxon>
        <taxon>Ostariophysi</taxon>
        <taxon>Gymnotiformes</taxon>
        <taxon>Gymnotoidei</taxon>
        <taxon>Gymnotidae</taxon>
        <taxon>Electrophorus</taxon>
    </lineage>
</organism>
<keyword evidence="2" id="KW-1185">Reference proteome</keyword>
<evidence type="ECO:0000313" key="2">
    <source>
        <dbReference type="Proteomes" id="UP000314983"/>
    </source>
</evidence>
<reference evidence="1" key="5">
    <citation type="submission" date="2025-09" db="UniProtKB">
        <authorList>
            <consortium name="Ensembl"/>
        </authorList>
    </citation>
    <scope>IDENTIFICATION</scope>
</reference>
<sequence length="83" mass="9126">MTFPNLMEMPSLALSPVAPVLFSRSEPARSTKWNFAVSVSNSSVLDESLASRLSISPSCWNRRGTLEHCLALLSRATKIFLSL</sequence>
<reference evidence="1" key="4">
    <citation type="submission" date="2025-08" db="UniProtKB">
        <authorList>
            <consortium name="Ensembl"/>
        </authorList>
    </citation>
    <scope>IDENTIFICATION</scope>
</reference>
<protein>
    <submittedName>
        <fullName evidence="1">Uncharacterized protein</fullName>
    </submittedName>
</protein>
<reference evidence="2" key="1">
    <citation type="journal article" date="2014" name="Science">
        <title>Nonhuman genetics. Genomic basis for the convergent evolution of electric organs.</title>
        <authorList>
            <person name="Gallant J.R."/>
            <person name="Traeger L.L."/>
            <person name="Volkening J.D."/>
            <person name="Moffett H."/>
            <person name="Chen P.H."/>
            <person name="Novina C.D."/>
            <person name="Phillips G.N.Jr."/>
            <person name="Anand R."/>
            <person name="Wells G.B."/>
            <person name="Pinch M."/>
            <person name="Guth R."/>
            <person name="Unguez G.A."/>
            <person name="Albert J.S."/>
            <person name="Zakon H.H."/>
            <person name="Samanta M.P."/>
            <person name="Sussman M.R."/>
        </authorList>
    </citation>
    <scope>NUCLEOTIDE SEQUENCE [LARGE SCALE GENOMIC DNA]</scope>
</reference>